<feature type="compositionally biased region" description="Polar residues" evidence="1">
    <location>
        <begin position="37"/>
        <end position="49"/>
    </location>
</feature>
<dbReference type="Gene3D" id="2.40.300.10">
    <property type="entry name" value="Head decoration protein D"/>
    <property type="match status" value="1"/>
</dbReference>
<feature type="transmembrane region" description="Helical" evidence="2">
    <location>
        <begin position="527"/>
        <end position="546"/>
    </location>
</feature>
<dbReference type="EMBL" id="HBIN01025522">
    <property type="protein sequence ID" value="CAE0448674.1"/>
    <property type="molecule type" value="Transcribed_RNA"/>
</dbReference>
<name>A0A7S3V2Z6_9STRA</name>
<protein>
    <submittedName>
        <fullName evidence="3">Uncharacterized protein</fullName>
    </submittedName>
</protein>
<feature type="transmembrane region" description="Helical" evidence="2">
    <location>
        <begin position="588"/>
        <end position="608"/>
    </location>
</feature>
<keyword evidence="2" id="KW-0472">Membrane</keyword>
<evidence type="ECO:0000256" key="2">
    <source>
        <dbReference type="SAM" id="Phobius"/>
    </source>
</evidence>
<feature type="region of interest" description="Disordered" evidence="1">
    <location>
        <begin position="102"/>
        <end position="124"/>
    </location>
</feature>
<keyword evidence="2" id="KW-1133">Transmembrane helix</keyword>
<feature type="compositionally biased region" description="Low complexity" evidence="1">
    <location>
        <begin position="1"/>
        <end position="20"/>
    </location>
</feature>
<accession>A0A7S3V2Z6</accession>
<evidence type="ECO:0000256" key="1">
    <source>
        <dbReference type="SAM" id="MobiDB-lite"/>
    </source>
</evidence>
<reference evidence="3" key="1">
    <citation type="submission" date="2021-01" db="EMBL/GenBank/DDBJ databases">
        <authorList>
            <person name="Corre E."/>
            <person name="Pelletier E."/>
            <person name="Niang G."/>
            <person name="Scheremetjew M."/>
            <person name="Finn R."/>
            <person name="Kale V."/>
            <person name="Holt S."/>
            <person name="Cochrane G."/>
            <person name="Meng A."/>
            <person name="Brown T."/>
            <person name="Cohen L."/>
        </authorList>
    </citation>
    <scope>NUCLEOTIDE SEQUENCE</scope>
    <source>
        <strain evidence="3">GSBS06</strain>
    </source>
</reference>
<organism evidence="3">
    <name type="scientific">Aplanochytrium stocchinoi</name>
    <dbReference type="NCBI Taxonomy" id="215587"/>
    <lineage>
        <taxon>Eukaryota</taxon>
        <taxon>Sar</taxon>
        <taxon>Stramenopiles</taxon>
        <taxon>Bigyra</taxon>
        <taxon>Labyrinthulomycetes</taxon>
        <taxon>Thraustochytrida</taxon>
        <taxon>Thraustochytriidae</taxon>
        <taxon>Aplanochytrium</taxon>
    </lineage>
</organism>
<feature type="transmembrane region" description="Helical" evidence="2">
    <location>
        <begin position="558"/>
        <end position="576"/>
    </location>
</feature>
<dbReference type="AlphaFoldDB" id="A0A7S3V2Z6"/>
<sequence>MSMYSPGSTSYVSSSEGSHYSDQDQDDFNYLSEHRASQQGFNTKMRNESDYSQEFSEKFFPSGSIQIEYYKDNDDQGGNAEPLDDYSFRLFLEEEQREREREVKMSMSEPNIEPNPSSLGIPRSTQSKEREKALTLEDAFQLLLKASENVLDPNIPIRAHASPICPSENLFYVSQELAKTNKNKKRRREEQSSSMNAQPEIRVKFQSFHNTEIWWSPEKDYCMGVIARAMSRKSRSQANNPAEAVKFHGFVGCLYSLIQRSPETRDSPVPRSVKSFVVEDVPSLVHFTSQESNSNSKLGINMSLKKTTVKIIESEVQGSLLTVPQPLKYEAPLLKKALPPIQIERDVVISSALSVQSLHVKGDLHVEGTISGQLITPPGAADYAEWFAYLDPSENISEGMVVQLKSPEQKITLDTSGDGPHLIVSTKPSIAAGVDNDVPGALCGFIGQVPVKVSGPVKVGETLFPSGKHDGLAVAGNTTEHGHRHDPIGTAMIDCGEGTHTVLAFIRWQHNLKWQSLKRKEDRLKDAIMNMTQYILPTFALLVWWFADLARGERSKGYRNAFLGFSLVPLWVTLHLPGYHQFMSRDIYWILPILFGGSVFNIKLLIDFALYGTNNDRGKAMMHLLSFMNLASIVLSSIKLKIASIQYASSVDDEPSWWEKNFGYLWSFRRALNWDDVSKEIVEKNRREKEIIGKLLFKKL</sequence>
<gene>
    <name evidence="3" type="ORF">ASTO00021_LOCUS18641</name>
</gene>
<evidence type="ECO:0000313" key="3">
    <source>
        <dbReference type="EMBL" id="CAE0448674.1"/>
    </source>
</evidence>
<feature type="region of interest" description="Disordered" evidence="1">
    <location>
        <begin position="1"/>
        <end position="49"/>
    </location>
</feature>
<proteinExistence type="predicted"/>
<keyword evidence="2" id="KW-0812">Transmembrane</keyword>